<keyword evidence="2" id="KW-1185">Reference proteome</keyword>
<accession>A0ACC0LQR7</accession>
<gene>
    <name evidence="1" type="ORF">RHMOL_Rhmol11G0101000</name>
</gene>
<name>A0ACC0LQR7_RHOML</name>
<comment type="caution">
    <text evidence="1">The sequence shown here is derived from an EMBL/GenBank/DDBJ whole genome shotgun (WGS) entry which is preliminary data.</text>
</comment>
<proteinExistence type="predicted"/>
<dbReference type="Proteomes" id="UP001062846">
    <property type="component" value="Chromosome 11"/>
</dbReference>
<dbReference type="EMBL" id="CM046398">
    <property type="protein sequence ID" value="KAI8530966.1"/>
    <property type="molecule type" value="Genomic_DNA"/>
</dbReference>
<protein>
    <submittedName>
        <fullName evidence="1">Uncharacterized protein</fullName>
    </submittedName>
</protein>
<sequence length="137" mass="14631">MTIHNSSNEVASIRIDTSDSTSSSNTSASVPSGNEEGWHDISLLNDVKVSSIGKPPSQECVSPFIWSGASSTHIKLEPMSTTEIPLQLCVFSPGTYDLSNYVLHWTLLPSDDQGAGTRQSSGTCQGHPYCLTVLQSS</sequence>
<evidence type="ECO:0000313" key="1">
    <source>
        <dbReference type="EMBL" id="KAI8530966.1"/>
    </source>
</evidence>
<reference evidence="1" key="1">
    <citation type="submission" date="2022-02" db="EMBL/GenBank/DDBJ databases">
        <title>Plant Genome Project.</title>
        <authorList>
            <person name="Zhang R.-G."/>
        </authorList>
    </citation>
    <scope>NUCLEOTIDE SEQUENCE</scope>
    <source>
        <strain evidence="1">AT1</strain>
    </source>
</reference>
<evidence type="ECO:0000313" key="2">
    <source>
        <dbReference type="Proteomes" id="UP001062846"/>
    </source>
</evidence>
<organism evidence="1 2">
    <name type="scientific">Rhododendron molle</name>
    <name type="common">Chinese azalea</name>
    <name type="synonym">Azalea mollis</name>
    <dbReference type="NCBI Taxonomy" id="49168"/>
    <lineage>
        <taxon>Eukaryota</taxon>
        <taxon>Viridiplantae</taxon>
        <taxon>Streptophyta</taxon>
        <taxon>Embryophyta</taxon>
        <taxon>Tracheophyta</taxon>
        <taxon>Spermatophyta</taxon>
        <taxon>Magnoliopsida</taxon>
        <taxon>eudicotyledons</taxon>
        <taxon>Gunneridae</taxon>
        <taxon>Pentapetalae</taxon>
        <taxon>asterids</taxon>
        <taxon>Ericales</taxon>
        <taxon>Ericaceae</taxon>
        <taxon>Ericoideae</taxon>
        <taxon>Rhodoreae</taxon>
        <taxon>Rhododendron</taxon>
    </lineage>
</organism>